<protein>
    <recommendedName>
        <fullName evidence="1">FAS1 domain-containing protein</fullName>
    </recommendedName>
</protein>
<organism evidence="2 3">
    <name type="scientific">[Myrmecia] bisecta</name>
    <dbReference type="NCBI Taxonomy" id="41462"/>
    <lineage>
        <taxon>Eukaryota</taxon>
        <taxon>Viridiplantae</taxon>
        <taxon>Chlorophyta</taxon>
        <taxon>core chlorophytes</taxon>
        <taxon>Trebouxiophyceae</taxon>
        <taxon>Trebouxiales</taxon>
        <taxon>Trebouxiaceae</taxon>
        <taxon>Myrmecia</taxon>
    </lineage>
</organism>
<dbReference type="Proteomes" id="UP001489004">
    <property type="component" value="Unassembled WGS sequence"/>
</dbReference>
<name>A0AAW1QAQ9_9CHLO</name>
<feature type="domain" description="FAS1" evidence="1">
    <location>
        <begin position="18"/>
        <end position="149"/>
    </location>
</feature>
<dbReference type="PROSITE" id="PS50213">
    <property type="entry name" value="FAS1"/>
    <property type="match status" value="1"/>
</dbReference>
<keyword evidence="3" id="KW-1185">Reference proteome</keyword>
<dbReference type="EMBL" id="JALJOR010000004">
    <property type="protein sequence ID" value="KAK9818062.1"/>
    <property type="molecule type" value="Genomic_DNA"/>
</dbReference>
<dbReference type="InterPro" id="IPR000782">
    <property type="entry name" value="FAS1_domain"/>
</dbReference>
<dbReference type="SUPFAM" id="SSF82153">
    <property type="entry name" value="FAS1 domain"/>
    <property type="match status" value="1"/>
</dbReference>
<dbReference type="PANTHER" id="PTHR10900">
    <property type="entry name" value="PERIOSTIN-RELATED"/>
    <property type="match status" value="1"/>
</dbReference>
<dbReference type="SMART" id="SM00554">
    <property type="entry name" value="FAS1"/>
    <property type="match status" value="1"/>
</dbReference>
<dbReference type="Gene3D" id="2.30.180.10">
    <property type="entry name" value="FAS1 domain"/>
    <property type="match status" value="1"/>
</dbReference>
<evidence type="ECO:0000313" key="3">
    <source>
        <dbReference type="Proteomes" id="UP001489004"/>
    </source>
</evidence>
<evidence type="ECO:0000313" key="2">
    <source>
        <dbReference type="EMBL" id="KAK9818062.1"/>
    </source>
</evidence>
<dbReference type="Pfam" id="PF02469">
    <property type="entry name" value="Fasciclin"/>
    <property type="match status" value="1"/>
</dbReference>
<reference evidence="2 3" key="1">
    <citation type="journal article" date="2024" name="Nat. Commun.">
        <title>Phylogenomics reveals the evolutionary origins of lichenization in chlorophyte algae.</title>
        <authorList>
            <person name="Puginier C."/>
            <person name="Libourel C."/>
            <person name="Otte J."/>
            <person name="Skaloud P."/>
            <person name="Haon M."/>
            <person name="Grisel S."/>
            <person name="Petersen M."/>
            <person name="Berrin J.G."/>
            <person name="Delaux P.M."/>
            <person name="Dal Grande F."/>
            <person name="Keller J."/>
        </authorList>
    </citation>
    <scope>NUCLEOTIDE SEQUENCE [LARGE SCALE GENOMIC DNA]</scope>
    <source>
        <strain evidence="2 3">SAG 2043</strain>
    </source>
</reference>
<dbReference type="InterPro" id="IPR036378">
    <property type="entry name" value="FAS1_dom_sf"/>
</dbReference>
<dbReference type="AlphaFoldDB" id="A0AAW1QAQ9"/>
<sequence length="151" mass="15642">MANEKQGKGGEEGGRKFDNSVFGKLAQSPNFTMLASAVVKAGLEPVLTGKGPFTVFAPNDDAFTQAAKDKGVTKIEVLTLPGMADILKYHVLEGEVLSSSLSEGDEPTTVGGGKLKISKAGGVKVNGANVKKADFKADNGVIHVIDQVLSP</sequence>
<evidence type="ECO:0000259" key="1">
    <source>
        <dbReference type="PROSITE" id="PS50213"/>
    </source>
</evidence>
<dbReference type="PANTHER" id="PTHR10900:SF77">
    <property type="entry name" value="FI19380P1"/>
    <property type="match status" value="1"/>
</dbReference>
<gene>
    <name evidence="2" type="ORF">WJX72_006455</name>
</gene>
<dbReference type="InterPro" id="IPR050904">
    <property type="entry name" value="Adhesion/Biosynth-related"/>
</dbReference>
<dbReference type="FunFam" id="2.30.180.10:FF:000032">
    <property type="entry name" value="Fasciclin domain-containing protein, putative"/>
    <property type="match status" value="1"/>
</dbReference>
<proteinExistence type="predicted"/>
<accession>A0AAW1QAQ9</accession>
<comment type="caution">
    <text evidence="2">The sequence shown here is derived from an EMBL/GenBank/DDBJ whole genome shotgun (WGS) entry which is preliminary data.</text>
</comment>
<dbReference type="GO" id="GO:0005615">
    <property type="term" value="C:extracellular space"/>
    <property type="evidence" value="ECO:0007669"/>
    <property type="project" value="TreeGrafter"/>
</dbReference>